<dbReference type="InterPro" id="IPR017972">
    <property type="entry name" value="Cyt_P450_CS"/>
</dbReference>
<gene>
    <name evidence="16" type="ORF">D910_03734</name>
</gene>
<keyword evidence="13" id="KW-0472">Membrane</keyword>
<dbReference type="GO" id="GO:0005789">
    <property type="term" value="C:endoplasmic reticulum membrane"/>
    <property type="evidence" value="ECO:0007669"/>
    <property type="project" value="UniProtKB-SubCell"/>
</dbReference>
<proteinExistence type="inferred from homology"/>
<dbReference type="GO" id="GO:0005506">
    <property type="term" value="F:iron ion binding"/>
    <property type="evidence" value="ECO:0007669"/>
    <property type="project" value="InterPro"/>
</dbReference>
<evidence type="ECO:0000256" key="4">
    <source>
        <dbReference type="ARBA" id="ARBA00004406"/>
    </source>
</evidence>
<dbReference type="GO" id="GO:0020037">
    <property type="term" value="F:heme binding"/>
    <property type="evidence" value="ECO:0007669"/>
    <property type="project" value="InterPro"/>
</dbReference>
<evidence type="ECO:0000256" key="12">
    <source>
        <dbReference type="ARBA" id="ARBA00023033"/>
    </source>
</evidence>
<reference evidence="16 17" key="1">
    <citation type="journal article" date="2013" name="Genome Biol.">
        <title>Draft genome of the mountain pine beetle, Dendroctonus ponderosae Hopkins, a major forest pest.</title>
        <authorList>
            <person name="Keeling C.I."/>
            <person name="Yuen M.M."/>
            <person name="Liao N.Y."/>
            <person name="Docking T.R."/>
            <person name="Chan S.K."/>
            <person name="Taylor G.A."/>
            <person name="Palmquist D.L."/>
            <person name="Jackman S.D."/>
            <person name="Nguyen A."/>
            <person name="Li M."/>
            <person name="Henderson H."/>
            <person name="Janes J.K."/>
            <person name="Zhao Y."/>
            <person name="Pandoh P."/>
            <person name="Moore R."/>
            <person name="Sperling F.A."/>
            <person name="Huber D.P."/>
            <person name="Birol I."/>
            <person name="Jones S.J."/>
            <person name="Bohlmann J."/>
        </authorList>
    </citation>
    <scope>NUCLEOTIDE SEQUENCE</scope>
</reference>
<protein>
    <recommendedName>
        <fullName evidence="18">Cytochrome P450</fullName>
    </recommendedName>
</protein>
<evidence type="ECO:0000256" key="10">
    <source>
        <dbReference type="ARBA" id="ARBA00023002"/>
    </source>
</evidence>
<dbReference type="Pfam" id="PF00067">
    <property type="entry name" value="p450"/>
    <property type="match status" value="1"/>
</dbReference>
<keyword evidence="8" id="KW-0256">Endoplasmic reticulum</keyword>
<dbReference type="PANTHER" id="PTHR24291">
    <property type="entry name" value="CYTOCHROME P450 FAMILY 4"/>
    <property type="match status" value="1"/>
</dbReference>
<evidence type="ECO:0008006" key="18">
    <source>
        <dbReference type="Google" id="ProtNLM"/>
    </source>
</evidence>
<comment type="similarity">
    <text evidence="5 15">Belongs to the cytochrome P450 family.</text>
</comment>
<dbReference type="InterPro" id="IPR001128">
    <property type="entry name" value="Cyt_P450"/>
</dbReference>
<keyword evidence="11 14" id="KW-0408">Iron</keyword>
<name>U4U6V6_DENPD</name>
<evidence type="ECO:0000256" key="11">
    <source>
        <dbReference type="ARBA" id="ARBA00023004"/>
    </source>
</evidence>
<comment type="cofactor">
    <cofactor evidence="1 14">
        <name>heme</name>
        <dbReference type="ChEBI" id="CHEBI:30413"/>
    </cofactor>
</comment>
<keyword evidence="12 15" id="KW-0503">Monooxygenase</keyword>
<feature type="binding site" description="axial binding residue" evidence="14">
    <location>
        <position position="225"/>
    </location>
    <ligand>
        <name>heme</name>
        <dbReference type="ChEBI" id="CHEBI:30413"/>
    </ligand>
    <ligandPart>
        <name>Fe</name>
        <dbReference type="ChEBI" id="CHEBI:18248"/>
    </ligandPart>
</feature>
<evidence type="ECO:0000256" key="8">
    <source>
        <dbReference type="ARBA" id="ARBA00022824"/>
    </source>
</evidence>
<dbReference type="AlphaFoldDB" id="U4U6V6"/>
<dbReference type="SUPFAM" id="SSF48264">
    <property type="entry name" value="Cytochrome P450"/>
    <property type="match status" value="1"/>
</dbReference>
<evidence type="ECO:0000256" key="15">
    <source>
        <dbReference type="RuleBase" id="RU000461"/>
    </source>
</evidence>
<evidence type="ECO:0000256" key="7">
    <source>
        <dbReference type="ARBA" id="ARBA00022723"/>
    </source>
</evidence>
<feature type="non-terminal residue" evidence="16">
    <location>
        <position position="261"/>
    </location>
</feature>
<dbReference type="InterPro" id="IPR036396">
    <property type="entry name" value="Cyt_P450_sf"/>
</dbReference>
<dbReference type="InterPro" id="IPR002401">
    <property type="entry name" value="Cyt_P450_E_grp-I"/>
</dbReference>
<keyword evidence="6 14" id="KW-0349">Heme</keyword>
<accession>U4U6V6</accession>
<sequence length="261" mass="29742">NVVGILTFIDDVFGFPFNLWLGHNYHYITKDPQEVKTILHNISAQNKGFTYQDISYVFQNSLLTIHSTSIALDKKPTNMHRFGECLMEFQSDVARKLLNPLIPASLWLRFQAGGKIVARKVKELRSISFVANEETPALLDLMMSLKGGILSDEDIFDDLMFLSSAVRHKIIPKGANVVLSLFHLHRSEKYWEDPQKFDPDRFLPENISKITPYSYLPFSSGPRDCLGMKICLQKKYVTKISGPLYEASKFHPSTNPLTNLS</sequence>
<dbReference type="EMBL" id="KB631809">
    <property type="protein sequence ID" value="ERL86326.1"/>
    <property type="molecule type" value="Genomic_DNA"/>
</dbReference>
<keyword evidence="7 14" id="KW-0479">Metal-binding</keyword>
<dbReference type="InterPro" id="IPR050196">
    <property type="entry name" value="Cytochrome_P450_Monoox"/>
</dbReference>
<evidence type="ECO:0000256" key="6">
    <source>
        <dbReference type="ARBA" id="ARBA00022617"/>
    </source>
</evidence>
<evidence type="ECO:0000256" key="14">
    <source>
        <dbReference type="PIRSR" id="PIRSR602401-1"/>
    </source>
</evidence>
<feature type="non-terminal residue" evidence="16">
    <location>
        <position position="1"/>
    </location>
</feature>
<organism evidence="16 17">
    <name type="scientific">Dendroctonus ponderosae</name>
    <name type="common">Mountain pine beetle</name>
    <dbReference type="NCBI Taxonomy" id="77166"/>
    <lineage>
        <taxon>Eukaryota</taxon>
        <taxon>Metazoa</taxon>
        <taxon>Ecdysozoa</taxon>
        <taxon>Arthropoda</taxon>
        <taxon>Hexapoda</taxon>
        <taxon>Insecta</taxon>
        <taxon>Pterygota</taxon>
        <taxon>Neoptera</taxon>
        <taxon>Endopterygota</taxon>
        <taxon>Coleoptera</taxon>
        <taxon>Polyphaga</taxon>
        <taxon>Cucujiformia</taxon>
        <taxon>Curculionidae</taxon>
        <taxon>Scolytinae</taxon>
        <taxon>Dendroctonus</taxon>
    </lineage>
</organism>
<evidence type="ECO:0000313" key="16">
    <source>
        <dbReference type="EMBL" id="ERL86326.1"/>
    </source>
</evidence>
<dbReference type="PROSITE" id="PS00086">
    <property type="entry name" value="CYTOCHROME_P450"/>
    <property type="match status" value="1"/>
</dbReference>
<comment type="function">
    <text evidence="2">May be involved in the metabolism of insect hormones and in the breakdown of synthetic insecticides.</text>
</comment>
<evidence type="ECO:0000256" key="9">
    <source>
        <dbReference type="ARBA" id="ARBA00022848"/>
    </source>
</evidence>
<dbReference type="OrthoDB" id="1470350at2759"/>
<dbReference type="Proteomes" id="UP000030742">
    <property type="component" value="Unassembled WGS sequence"/>
</dbReference>
<dbReference type="GO" id="GO:0016705">
    <property type="term" value="F:oxidoreductase activity, acting on paired donors, with incorporation or reduction of molecular oxygen"/>
    <property type="evidence" value="ECO:0007669"/>
    <property type="project" value="InterPro"/>
</dbReference>
<comment type="subcellular location">
    <subcellularLocation>
        <location evidence="4">Endoplasmic reticulum membrane</location>
        <topology evidence="4">Peripheral membrane protein</topology>
    </subcellularLocation>
    <subcellularLocation>
        <location evidence="3">Microsome membrane</location>
        <topology evidence="3">Peripheral membrane protein</topology>
    </subcellularLocation>
</comment>
<evidence type="ECO:0000256" key="13">
    <source>
        <dbReference type="ARBA" id="ARBA00023136"/>
    </source>
</evidence>
<dbReference type="PRINTS" id="PR00463">
    <property type="entry name" value="EP450I"/>
</dbReference>
<keyword evidence="9" id="KW-0492">Microsome</keyword>
<dbReference type="PANTHER" id="PTHR24291:SF189">
    <property type="entry name" value="CYTOCHROME P450 4C3-RELATED"/>
    <property type="match status" value="1"/>
</dbReference>
<evidence type="ECO:0000256" key="3">
    <source>
        <dbReference type="ARBA" id="ARBA00004174"/>
    </source>
</evidence>
<evidence type="ECO:0000256" key="2">
    <source>
        <dbReference type="ARBA" id="ARBA00003690"/>
    </source>
</evidence>
<dbReference type="Gene3D" id="1.10.630.10">
    <property type="entry name" value="Cytochrome P450"/>
    <property type="match status" value="1"/>
</dbReference>
<dbReference type="GO" id="GO:0004497">
    <property type="term" value="F:monooxygenase activity"/>
    <property type="evidence" value="ECO:0007669"/>
    <property type="project" value="UniProtKB-KW"/>
</dbReference>
<dbReference type="STRING" id="77166.U4U6V6"/>
<keyword evidence="10 15" id="KW-0560">Oxidoreductase</keyword>
<evidence type="ECO:0000313" key="17">
    <source>
        <dbReference type="Proteomes" id="UP000030742"/>
    </source>
</evidence>
<evidence type="ECO:0000256" key="1">
    <source>
        <dbReference type="ARBA" id="ARBA00001971"/>
    </source>
</evidence>
<evidence type="ECO:0000256" key="5">
    <source>
        <dbReference type="ARBA" id="ARBA00010617"/>
    </source>
</evidence>